<gene>
    <name evidence="1" type="ORF">PC117_g1087</name>
</gene>
<dbReference type="Proteomes" id="UP000736787">
    <property type="component" value="Unassembled WGS sequence"/>
</dbReference>
<dbReference type="AlphaFoldDB" id="A0A8T1ESK4"/>
<comment type="caution">
    <text evidence="1">The sequence shown here is derived from an EMBL/GenBank/DDBJ whole genome shotgun (WGS) entry which is preliminary data.</text>
</comment>
<proteinExistence type="predicted"/>
<dbReference type="EMBL" id="RCMK01000012">
    <property type="protein sequence ID" value="KAG2954540.1"/>
    <property type="molecule type" value="Genomic_DNA"/>
</dbReference>
<sequence>MGGTSSERILGVASLRGRRDWTPRVKCLVLKSERKPDERSCSTRRQSTVDGIEHAE</sequence>
<protein>
    <submittedName>
        <fullName evidence="1">Uncharacterized protein</fullName>
    </submittedName>
</protein>
<reference evidence="1" key="1">
    <citation type="submission" date="2018-10" db="EMBL/GenBank/DDBJ databases">
        <title>Effector identification in a new, highly contiguous assembly of the strawberry crown rot pathogen Phytophthora cactorum.</title>
        <authorList>
            <person name="Armitage A.D."/>
            <person name="Nellist C.F."/>
            <person name="Bates H."/>
            <person name="Vickerstaff R.J."/>
            <person name="Harrison R.J."/>
        </authorList>
    </citation>
    <scope>NUCLEOTIDE SEQUENCE</scope>
    <source>
        <strain evidence="1">4040</strain>
    </source>
</reference>
<name>A0A8T1ESK4_9STRA</name>
<evidence type="ECO:0000313" key="2">
    <source>
        <dbReference type="Proteomes" id="UP000736787"/>
    </source>
</evidence>
<accession>A0A8T1ESK4</accession>
<organism evidence="1 2">
    <name type="scientific">Phytophthora cactorum</name>
    <dbReference type="NCBI Taxonomy" id="29920"/>
    <lineage>
        <taxon>Eukaryota</taxon>
        <taxon>Sar</taxon>
        <taxon>Stramenopiles</taxon>
        <taxon>Oomycota</taxon>
        <taxon>Peronosporomycetes</taxon>
        <taxon>Peronosporales</taxon>
        <taxon>Peronosporaceae</taxon>
        <taxon>Phytophthora</taxon>
    </lineage>
</organism>
<evidence type="ECO:0000313" key="1">
    <source>
        <dbReference type="EMBL" id="KAG2954540.1"/>
    </source>
</evidence>